<dbReference type="SUPFAM" id="SSF52540">
    <property type="entry name" value="P-loop containing nucleoside triphosphate hydrolases"/>
    <property type="match status" value="1"/>
</dbReference>
<dbReference type="PROSITE" id="PS50009">
    <property type="entry name" value="RASGEF_CAT"/>
    <property type="match status" value="1"/>
</dbReference>
<feature type="region of interest" description="Disordered" evidence="3">
    <location>
        <begin position="863"/>
        <end position="905"/>
    </location>
</feature>
<feature type="compositionally biased region" description="Basic and acidic residues" evidence="3">
    <location>
        <begin position="304"/>
        <end position="313"/>
    </location>
</feature>
<dbReference type="InterPro" id="IPR027417">
    <property type="entry name" value="P-loop_NTPase"/>
</dbReference>
<feature type="region of interest" description="Disordered" evidence="3">
    <location>
        <begin position="928"/>
        <end position="965"/>
    </location>
</feature>
<dbReference type="InterPro" id="IPR001895">
    <property type="entry name" value="RASGEF_cat_dom"/>
</dbReference>
<proteinExistence type="predicted"/>
<dbReference type="Gene3D" id="1.20.870.10">
    <property type="entry name" value="Son of sevenless (SoS) protein Chain: S domain 1"/>
    <property type="match status" value="1"/>
</dbReference>
<dbReference type="Gene3D" id="3.40.50.300">
    <property type="entry name" value="P-loop containing nucleotide triphosphate hydrolases"/>
    <property type="match status" value="1"/>
</dbReference>
<dbReference type="GO" id="GO:0005886">
    <property type="term" value="C:plasma membrane"/>
    <property type="evidence" value="ECO:0007669"/>
    <property type="project" value="TreeGrafter"/>
</dbReference>
<evidence type="ECO:0000313" key="7">
    <source>
        <dbReference type="Proteomes" id="UP000078561"/>
    </source>
</evidence>
<feature type="compositionally biased region" description="Low complexity" evidence="3">
    <location>
        <begin position="934"/>
        <end position="952"/>
    </location>
</feature>
<dbReference type="OrthoDB" id="2259394at2759"/>
<feature type="compositionally biased region" description="Polar residues" evidence="3">
    <location>
        <begin position="66"/>
        <end position="78"/>
    </location>
</feature>
<evidence type="ECO:0000259" key="4">
    <source>
        <dbReference type="PROSITE" id="PS50009"/>
    </source>
</evidence>
<evidence type="ECO:0000313" key="6">
    <source>
        <dbReference type="EMBL" id="SAM03711.1"/>
    </source>
</evidence>
<feature type="compositionally biased region" description="Low complexity" evidence="3">
    <location>
        <begin position="19"/>
        <end position="35"/>
    </location>
</feature>
<name>A0A163JXE3_ABSGL</name>
<dbReference type="EMBL" id="LT554228">
    <property type="protein sequence ID" value="SAM03711.1"/>
    <property type="molecule type" value="Genomic_DNA"/>
</dbReference>
<dbReference type="GO" id="GO:0007265">
    <property type="term" value="P:Ras protein signal transduction"/>
    <property type="evidence" value="ECO:0007669"/>
    <property type="project" value="TreeGrafter"/>
</dbReference>
<dbReference type="SUPFAM" id="SSF48366">
    <property type="entry name" value="Ras GEF"/>
    <property type="match status" value="1"/>
</dbReference>
<dbReference type="InterPro" id="IPR036964">
    <property type="entry name" value="RASGEF_cat_dom_sf"/>
</dbReference>
<feature type="domain" description="Ras-GEF" evidence="4">
    <location>
        <begin position="648"/>
        <end position="870"/>
    </location>
</feature>
<organism evidence="6">
    <name type="scientific">Absidia glauca</name>
    <name type="common">Pin mould</name>
    <dbReference type="NCBI Taxonomy" id="4829"/>
    <lineage>
        <taxon>Eukaryota</taxon>
        <taxon>Fungi</taxon>
        <taxon>Fungi incertae sedis</taxon>
        <taxon>Mucoromycota</taxon>
        <taxon>Mucoromycotina</taxon>
        <taxon>Mucoromycetes</taxon>
        <taxon>Mucorales</taxon>
        <taxon>Cunninghamellaceae</taxon>
        <taxon>Absidia</taxon>
    </lineage>
</organism>
<sequence length="1123" mass="124398">MGLLQRLSGINKHRPKPTKPCLTTPTPSPVRSSTTESVCAEVDALDKRSGVSTPSLDSLPSPVRSIKQSPINKASSATERTEPRTAAVTTDFDTRSYTSYCMNAPLEILITGGSHTDRSTVIQLAFDDAQPTHSKHKAGEAFRTKLEVDGILYDLDLITTDATDVIKSQAQPDLVYHDLMQFDGMVVCYDINNHASSDSLADLLNALMNWKGPLCVVGLNTDMARTQCTIDQQLAASFGTPSAAIDVYTTEGEKQLQSVYTTLVQKILQHSPSKPSTSPTSSVSMAYQHSSTWSSSSLSSSLPSKKDHPEPARIPRSQQRYDLLSLVSIDDTTPSIHSPPTGYLTPPMSPIRTVPIRLSGLPSTPTSDPGYSVADIVNAFTLWDYHDQDMLTTIFLTFYRKFMTPYQLLQSLIERFEQDYGCDVQPTRFQERIRTILCLWLSQHWGDFYHGRSYHTLNRFLQRLGNNHGLSAMYQLLAPLITRPGPMRDPDTMWGMTDDEPDDTSVHSFYGLWAPSISTMLSMSSSLDKSTDDRHPSVTSSLDWYHEAAPTTTISSRHSSQPPLSATLSSSASLQDTTLKSQGGEQHRTTTTAELKKNDWPLADEPALFGGGIMLLEATGRRPFSLHRLQSSMRHKLQHRYALLMDLPVDLLAEQLTWAELTLYRSIKPRDYIRHLWGEKGASEAMVASISHGNFIMGWVVTMILIQSHHGKRAALLDKFIDLCHCLYQDHRNYNTLAAMLQGVTQVLDCLKHTMDQAKAKQLEQLVTLMQSDGNYALYRQDLEDSNDGSSIPYLRVHRQDIVTIAATQRDVTIGGGIHWEKFKVMGEIILQLTQAGTLATTIQPNPFVLAFLSDTRTSMETCVLPPSKQSKATEDDTEQGNKGLTSHPQAVDNHTGNIPTPATSALKSSTLSLSDLIPAAAEALRTRNHLRRSATTISSSSDTHASTPSSSLHDQPPPTNTSPFARALTKVKLQVQTKRLKERYLSHEWIRLALGLPVDLSRINLHHCYYSRDQLDTKKAAPPPHSSVTDTSNVPSFSPPPSPAPSHSNSTILLEGTAKKIDLDTIPPTTPPVSPSSSRTGEIATWYEWKIDRSKFSVDEVQTKVDRLRTTKLRDKMASPSS</sequence>
<dbReference type="SMART" id="SM00147">
    <property type="entry name" value="RasGEF"/>
    <property type="match status" value="1"/>
</dbReference>
<dbReference type="Proteomes" id="UP000078561">
    <property type="component" value="Unassembled WGS sequence"/>
</dbReference>
<feature type="region of interest" description="Disordered" evidence="3">
    <location>
        <begin position="552"/>
        <end position="591"/>
    </location>
</feature>
<reference evidence="6" key="1">
    <citation type="submission" date="2016-04" db="EMBL/GenBank/DDBJ databases">
        <authorList>
            <person name="Evans L.H."/>
            <person name="Alamgir A."/>
            <person name="Owens N."/>
            <person name="Weber N.D."/>
            <person name="Virtaneva K."/>
            <person name="Barbian K."/>
            <person name="Babar A."/>
            <person name="Rosenke K."/>
        </authorList>
    </citation>
    <scope>NUCLEOTIDE SEQUENCE [LARGE SCALE GENOMIC DNA]</scope>
    <source>
        <strain evidence="6">CBS 101.48</strain>
    </source>
</reference>
<feature type="compositionally biased region" description="Polar residues" evidence="3">
    <location>
        <begin position="580"/>
        <end position="591"/>
    </location>
</feature>
<dbReference type="Gene3D" id="1.10.840.10">
    <property type="entry name" value="Ras guanine-nucleotide exchange factors catalytic domain"/>
    <property type="match status" value="1"/>
</dbReference>
<dbReference type="PANTHER" id="PTHR23113">
    <property type="entry name" value="GUANINE NUCLEOTIDE EXCHANGE FACTOR"/>
    <property type="match status" value="1"/>
</dbReference>
<dbReference type="Pfam" id="PF00618">
    <property type="entry name" value="RasGEF_N"/>
    <property type="match status" value="1"/>
</dbReference>
<dbReference type="GO" id="GO:0005085">
    <property type="term" value="F:guanyl-nucleotide exchange factor activity"/>
    <property type="evidence" value="ECO:0007669"/>
    <property type="project" value="UniProtKB-KW"/>
</dbReference>
<evidence type="ECO:0000256" key="2">
    <source>
        <dbReference type="PROSITE-ProRule" id="PRU00168"/>
    </source>
</evidence>
<protein>
    <recommendedName>
        <fullName evidence="8">Ras-GEF domain-containing protein</fullName>
    </recommendedName>
</protein>
<dbReference type="AlphaFoldDB" id="A0A163JXE3"/>
<dbReference type="SMART" id="SM00229">
    <property type="entry name" value="RasGEFN"/>
    <property type="match status" value="1"/>
</dbReference>
<evidence type="ECO:0000259" key="5">
    <source>
        <dbReference type="PROSITE" id="PS50212"/>
    </source>
</evidence>
<dbReference type="InterPro" id="IPR008937">
    <property type="entry name" value="Ras-like_GEF"/>
</dbReference>
<evidence type="ECO:0000256" key="3">
    <source>
        <dbReference type="SAM" id="MobiDB-lite"/>
    </source>
</evidence>
<dbReference type="STRING" id="4829.A0A163JXE3"/>
<feature type="region of interest" description="Disordered" evidence="3">
    <location>
        <begin position="295"/>
        <end position="317"/>
    </location>
</feature>
<dbReference type="PROSITE" id="PS50212">
    <property type="entry name" value="RASGEF_NTER"/>
    <property type="match status" value="1"/>
</dbReference>
<feature type="domain" description="N-terminal Ras-GEF" evidence="5">
    <location>
        <begin position="364"/>
        <end position="485"/>
    </location>
</feature>
<dbReference type="InterPro" id="IPR023578">
    <property type="entry name" value="Ras_GEF_dom_sf"/>
</dbReference>
<keyword evidence="7" id="KW-1185">Reference proteome</keyword>
<accession>A0A163JXE3</accession>
<dbReference type="InterPro" id="IPR000651">
    <property type="entry name" value="Ras-like_Gua-exchang_fac_N"/>
</dbReference>
<dbReference type="InParanoid" id="A0A163JXE3"/>
<gene>
    <name evidence="6" type="primary">ABSGL_09554.1 scaffold 11342</name>
</gene>
<dbReference type="CDD" id="cd06224">
    <property type="entry name" value="REM"/>
    <property type="match status" value="1"/>
</dbReference>
<keyword evidence="1 2" id="KW-0344">Guanine-nucleotide releasing factor</keyword>
<evidence type="ECO:0000256" key="1">
    <source>
        <dbReference type="ARBA" id="ARBA00022658"/>
    </source>
</evidence>
<feature type="compositionally biased region" description="Polar residues" evidence="3">
    <location>
        <begin position="881"/>
        <end position="899"/>
    </location>
</feature>
<dbReference type="PANTHER" id="PTHR23113:SF348">
    <property type="entry name" value="GUANYL-NUCLEOTIDE EXCHANGE FACTOR RASGEF, PUTATIVE (AFU_ORTHOLOGUE AFUA_1G04700)-RELATED"/>
    <property type="match status" value="1"/>
</dbReference>
<dbReference type="Pfam" id="PF00617">
    <property type="entry name" value="RasGEF"/>
    <property type="match status" value="1"/>
</dbReference>
<feature type="compositionally biased region" description="Low complexity" evidence="3">
    <location>
        <begin position="559"/>
        <end position="579"/>
    </location>
</feature>
<feature type="region of interest" description="Disordered" evidence="3">
    <location>
        <begin position="1017"/>
        <end position="1051"/>
    </location>
</feature>
<feature type="region of interest" description="Disordered" evidence="3">
    <location>
        <begin position="1"/>
        <end position="86"/>
    </location>
</feature>
<evidence type="ECO:0008006" key="8">
    <source>
        <dbReference type="Google" id="ProtNLM"/>
    </source>
</evidence>